<keyword evidence="3" id="KW-1185">Reference proteome</keyword>
<accession>A0A6P2CZU8</accession>
<dbReference type="AlphaFoldDB" id="A0A6P2CZU8"/>
<dbReference type="Proteomes" id="UP000464178">
    <property type="component" value="Chromosome"/>
</dbReference>
<evidence type="ECO:0000313" key="3">
    <source>
        <dbReference type="Proteomes" id="UP000464178"/>
    </source>
</evidence>
<keyword evidence="1" id="KW-0175">Coiled coil</keyword>
<evidence type="ECO:0000256" key="1">
    <source>
        <dbReference type="SAM" id="Coils"/>
    </source>
</evidence>
<name>A0A6P2CZU8_9BACT</name>
<dbReference type="RefSeq" id="WP_162668702.1">
    <property type="nucleotide sequence ID" value="NZ_LR593886.1"/>
</dbReference>
<sequence>MAANSIGEGSLVLGVNSTGLITGLKQANAKLTEFSKTAKEATAAIGGGSFSALLEGAGKFGTIGLLIAGSIELGKNLSGIVTRTQMFHNELERGKVLGDAWSETVGRGIEKMRKELEAISDIKGTQTGIDLQTKQLKTLEEQLSSLAPQLQKAREEALKWQSVWQKDTSVLQAFLVGEKESGLKKAEANLAELEKVYKQRFEAAQELRKGLLEIGNPAESIEATKALRLFIVEMEDGVKALTENPDIMKLEKLQQAFGFSNADIGAARLAAINKEMAIANDELEKFVKSQYNSDRNADVVALEELAEAQKFTAEQIQTANDAIFAKNDRAAQKFIRELQVDLGMIQGEFKKISEEQQLDELIKAGIDQKHIDRIKKLIEYKKQLDTPYSALKSIQAGSAADFELRNRIKFDEDKRSGMNQERLLKDMLQQLIKLNIGLSALDRPSPEI</sequence>
<feature type="coiled-coil region" evidence="1">
    <location>
        <begin position="136"/>
        <end position="203"/>
    </location>
</feature>
<proteinExistence type="predicted"/>
<evidence type="ECO:0000313" key="2">
    <source>
        <dbReference type="EMBL" id="VTR94087.1"/>
    </source>
</evidence>
<gene>
    <name evidence="2" type="ORF">SOIL9_36270</name>
</gene>
<protein>
    <submittedName>
        <fullName evidence="2">Uncharacterized protein</fullName>
    </submittedName>
</protein>
<dbReference type="KEGG" id="gms:SOIL9_36270"/>
<reference evidence="2 3" key="1">
    <citation type="submission" date="2019-05" db="EMBL/GenBank/DDBJ databases">
        <authorList>
            <consortium name="Science for Life Laboratories"/>
        </authorList>
    </citation>
    <scope>NUCLEOTIDE SEQUENCE [LARGE SCALE GENOMIC DNA]</scope>
    <source>
        <strain evidence="2">Soil9</strain>
    </source>
</reference>
<dbReference type="EMBL" id="LR593886">
    <property type="protein sequence ID" value="VTR94087.1"/>
    <property type="molecule type" value="Genomic_DNA"/>
</dbReference>
<organism evidence="2 3">
    <name type="scientific">Gemmata massiliana</name>
    <dbReference type="NCBI Taxonomy" id="1210884"/>
    <lineage>
        <taxon>Bacteria</taxon>
        <taxon>Pseudomonadati</taxon>
        <taxon>Planctomycetota</taxon>
        <taxon>Planctomycetia</taxon>
        <taxon>Gemmatales</taxon>
        <taxon>Gemmataceae</taxon>
        <taxon>Gemmata</taxon>
    </lineage>
</organism>